<comment type="caution">
    <text evidence="2">The sequence shown here is derived from an EMBL/GenBank/DDBJ whole genome shotgun (WGS) entry which is preliminary data.</text>
</comment>
<reference evidence="2 3" key="1">
    <citation type="journal article" date="2023" name="Commun. Biol.">
        <title>Genome analysis of Parmales, the sister group of diatoms, reveals the evolutionary specialization of diatoms from phago-mixotrophs to photoautotrophs.</title>
        <authorList>
            <person name="Ban H."/>
            <person name="Sato S."/>
            <person name="Yoshikawa S."/>
            <person name="Yamada K."/>
            <person name="Nakamura Y."/>
            <person name="Ichinomiya M."/>
            <person name="Sato N."/>
            <person name="Blanc-Mathieu R."/>
            <person name="Endo H."/>
            <person name="Kuwata A."/>
            <person name="Ogata H."/>
        </authorList>
    </citation>
    <scope>NUCLEOTIDE SEQUENCE [LARGE SCALE GENOMIC DNA]</scope>
</reference>
<accession>A0ABQ6N180</accession>
<name>A0ABQ6N180_9STRA</name>
<dbReference type="Proteomes" id="UP001165060">
    <property type="component" value="Unassembled WGS sequence"/>
</dbReference>
<gene>
    <name evidence="2" type="ORF">TeGR_g6963</name>
</gene>
<protein>
    <submittedName>
        <fullName evidence="2">Uncharacterized protein</fullName>
    </submittedName>
</protein>
<organism evidence="2 3">
    <name type="scientific">Tetraparma gracilis</name>
    <dbReference type="NCBI Taxonomy" id="2962635"/>
    <lineage>
        <taxon>Eukaryota</taxon>
        <taxon>Sar</taxon>
        <taxon>Stramenopiles</taxon>
        <taxon>Ochrophyta</taxon>
        <taxon>Bolidophyceae</taxon>
        <taxon>Parmales</taxon>
        <taxon>Triparmaceae</taxon>
        <taxon>Tetraparma</taxon>
    </lineage>
</organism>
<evidence type="ECO:0000256" key="1">
    <source>
        <dbReference type="SAM" id="Phobius"/>
    </source>
</evidence>
<sequence>MSRAPPRYVLIGLPSILFSYLGFTTLTSFVEGSLSSRSLTRSTSKSEREARLETELSRAKQKAFRKEREGEYSFGKRIER</sequence>
<dbReference type="EMBL" id="BRYB01003518">
    <property type="protein sequence ID" value="GMI38117.1"/>
    <property type="molecule type" value="Genomic_DNA"/>
</dbReference>
<evidence type="ECO:0000313" key="3">
    <source>
        <dbReference type="Proteomes" id="UP001165060"/>
    </source>
</evidence>
<feature type="transmembrane region" description="Helical" evidence="1">
    <location>
        <begin position="7"/>
        <end position="30"/>
    </location>
</feature>
<evidence type="ECO:0000313" key="2">
    <source>
        <dbReference type="EMBL" id="GMI38117.1"/>
    </source>
</evidence>
<proteinExistence type="predicted"/>
<keyword evidence="1" id="KW-0472">Membrane</keyword>
<keyword evidence="1" id="KW-1133">Transmembrane helix</keyword>
<keyword evidence="1" id="KW-0812">Transmembrane</keyword>
<keyword evidence="3" id="KW-1185">Reference proteome</keyword>